<feature type="domain" description="Phosphoribulokinase/uridine kinase" evidence="1">
    <location>
        <begin position="20"/>
        <end position="202"/>
    </location>
</feature>
<dbReference type="SUPFAM" id="SSF52540">
    <property type="entry name" value="P-loop containing nucleoside triphosphate hydrolases"/>
    <property type="match status" value="1"/>
</dbReference>
<dbReference type="Proteomes" id="UP001595989">
    <property type="component" value="Unassembled WGS sequence"/>
</dbReference>
<dbReference type="InterPro" id="IPR006083">
    <property type="entry name" value="PRK/URK"/>
</dbReference>
<evidence type="ECO:0000259" key="1">
    <source>
        <dbReference type="Pfam" id="PF00485"/>
    </source>
</evidence>
<reference evidence="3" key="1">
    <citation type="journal article" date="2019" name="Int. J. Syst. Evol. Microbiol.">
        <title>The Global Catalogue of Microorganisms (GCM) 10K type strain sequencing project: providing services to taxonomists for standard genome sequencing and annotation.</title>
        <authorList>
            <consortium name="The Broad Institute Genomics Platform"/>
            <consortium name="The Broad Institute Genome Sequencing Center for Infectious Disease"/>
            <person name="Wu L."/>
            <person name="Ma J."/>
        </authorList>
    </citation>
    <scope>NUCLEOTIDE SEQUENCE [LARGE SCALE GENOMIC DNA]</scope>
    <source>
        <strain evidence="3">CGMCC 4.7426</strain>
    </source>
</reference>
<comment type="caution">
    <text evidence="2">The sequence shown here is derived from an EMBL/GenBank/DDBJ whole genome shotgun (WGS) entry which is preliminary data.</text>
</comment>
<dbReference type="GO" id="GO:0016301">
    <property type="term" value="F:kinase activity"/>
    <property type="evidence" value="ECO:0007669"/>
    <property type="project" value="UniProtKB-KW"/>
</dbReference>
<dbReference type="Pfam" id="PF00485">
    <property type="entry name" value="PRK"/>
    <property type="match status" value="1"/>
</dbReference>
<sequence>MDKILNKIAKLVCSKERKIIIGISGHGASGKTTFANNLIKLIGQSDVNYINIVPYIIGSSNIRKYAVINYEYKNENHYCKMTACHPGAHNISALERDIHMIRDGLDIYTIGTHYKKSNLISSKNKVNIIEGMSVAFANPNLLDLRVYLYTDDETEFTRRSYRDVAERGINIDFLRQSHEERRIQYELFMHPYHQNFDIVLKNSDEEYFLEKDDLIKL</sequence>
<dbReference type="InterPro" id="IPR027417">
    <property type="entry name" value="P-loop_NTPase"/>
</dbReference>
<gene>
    <name evidence="2" type="ORF">ACFO3D_16060</name>
</gene>
<accession>A0ABV9DNN5</accession>
<keyword evidence="2" id="KW-0808">Transferase</keyword>
<proteinExistence type="predicted"/>
<keyword evidence="3" id="KW-1185">Reference proteome</keyword>
<keyword evidence="2" id="KW-0418">Kinase</keyword>
<dbReference type="EMBL" id="JBHSFU010000011">
    <property type="protein sequence ID" value="MFC4559703.1"/>
    <property type="molecule type" value="Genomic_DNA"/>
</dbReference>
<dbReference type="Gene3D" id="3.40.50.300">
    <property type="entry name" value="P-loop containing nucleotide triphosphate hydrolases"/>
    <property type="match status" value="1"/>
</dbReference>
<evidence type="ECO:0000313" key="2">
    <source>
        <dbReference type="EMBL" id="MFC4559703.1"/>
    </source>
</evidence>
<evidence type="ECO:0000313" key="3">
    <source>
        <dbReference type="Proteomes" id="UP001595989"/>
    </source>
</evidence>
<organism evidence="2 3">
    <name type="scientific">Virgibacillus kekensis</name>
    <dbReference type="NCBI Taxonomy" id="202261"/>
    <lineage>
        <taxon>Bacteria</taxon>
        <taxon>Bacillati</taxon>
        <taxon>Bacillota</taxon>
        <taxon>Bacilli</taxon>
        <taxon>Bacillales</taxon>
        <taxon>Bacillaceae</taxon>
        <taxon>Virgibacillus</taxon>
    </lineage>
</organism>
<protein>
    <submittedName>
        <fullName evidence="2">Uridine kinase</fullName>
    </submittedName>
</protein>
<dbReference type="PRINTS" id="PR00988">
    <property type="entry name" value="URIDINKINASE"/>
</dbReference>
<dbReference type="RefSeq" id="WP_390298396.1">
    <property type="nucleotide sequence ID" value="NZ_JBHSFU010000011.1"/>
</dbReference>
<name>A0ABV9DNN5_9BACI</name>